<feature type="transmembrane region" description="Helical" evidence="1">
    <location>
        <begin position="12"/>
        <end position="33"/>
    </location>
</feature>
<keyword evidence="1" id="KW-1133">Transmembrane helix</keyword>
<organism evidence="2 3">
    <name type="scientific">Fibrobacter succinogenes</name>
    <name type="common">Bacteroides succinogenes</name>
    <dbReference type="NCBI Taxonomy" id="833"/>
    <lineage>
        <taxon>Bacteria</taxon>
        <taxon>Pseudomonadati</taxon>
        <taxon>Fibrobacterota</taxon>
        <taxon>Fibrobacteria</taxon>
        <taxon>Fibrobacterales</taxon>
        <taxon>Fibrobacteraceae</taxon>
        <taxon>Fibrobacter</taxon>
    </lineage>
</organism>
<dbReference type="Proteomes" id="UP000255423">
    <property type="component" value="Unassembled WGS sequence"/>
</dbReference>
<dbReference type="AlphaFoldDB" id="A0A380S7T0"/>
<gene>
    <name evidence="2" type="ORF">SAMN05661053_2491</name>
</gene>
<keyword evidence="1" id="KW-0472">Membrane</keyword>
<name>A0A380S7T0_FIBSU</name>
<protein>
    <submittedName>
        <fullName evidence="2">Type II secretory pathway, pseudopilin PulG</fullName>
    </submittedName>
</protein>
<accession>A0A380S7T0</accession>
<evidence type="ECO:0000256" key="1">
    <source>
        <dbReference type="SAM" id="Phobius"/>
    </source>
</evidence>
<evidence type="ECO:0000313" key="3">
    <source>
        <dbReference type="Proteomes" id="UP000255423"/>
    </source>
</evidence>
<dbReference type="EMBL" id="UHJL01000003">
    <property type="protein sequence ID" value="SUQ25073.1"/>
    <property type="molecule type" value="Genomic_DNA"/>
</dbReference>
<proteinExistence type="predicted"/>
<dbReference type="RefSeq" id="WP_109573380.1">
    <property type="nucleotide sequence ID" value="NZ_UHJL01000003.1"/>
</dbReference>
<keyword evidence="1" id="KW-0812">Transmembrane</keyword>
<reference evidence="2 3" key="1">
    <citation type="submission" date="2017-08" db="EMBL/GenBank/DDBJ databases">
        <authorList>
            <person name="de Groot N.N."/>
        </authorList>
    </citation>
    <scope>NUCLEOTIDE SEQUENCE [LARGE SCALE GENOMIC DNA]</scope>
    <source>
        <strain evidence="2 3">HM2</strain>
    </source>
</reference>
<sequence length="154" mass="16831">MVKLWKNKKGFGIVEILVAAAVLGFMYMAVLNLQGGNHDALLRIRGRDGAVEVAQQVLDSLKSVGVEAIPSKALTDTSFNVQNIDRKWARGLGDSATVTYTPTVTVSATQNYTSTDASQYETIHHVYAKQVKVKVSWNFKGSTQSIEVSSVIRQ</sequence>
<evidence type="ECO:0000313" key="2">
    <source>
        <dbReference type="EMBL" id="SUQ25073.1"/>
    </source>
</evidence>